<dbReference type="InterPro" id="IPR027417">
    <property type="entry name" value="P-loop_NTPase"/>
</dbReference>
<evidence type="ECO:0000313" key="7">
    <source>
        <dbReference type="Proteomes" id="UP000539111"/>
    </source>
</evidence>
<dbReference type="EMBL" id="JACBZP010000001">
    <property type="protein sequence ID" value="NYI66248.1"/>
    <property type="molecule type" value="Genomic_DNA"/>
</dbReference>
<reference evidence="6 7" key="1">
    <citation type="submission" date="2020-07" db="EMBL/GenBank/DDBJ databases">
        <title>Sequencing the genomes of 1000 actinobacteria strains.</title>
        <authorList>
            <person name="Klenk H.-P."/>
        </authorList>
    </citation>
    <scope>NUCLEOTIDE SEQUENCE [LARGE SCALE GENOMIC DNA]</scope>
    <source>
        <strain evidence="6 7">DSM 26341</strain>
    </source>
</reference>
<gene>
    <name evidence="6" type="ORF">BJY26_000554</name>
</gene>
<evidence type="ECO:0000313" key="6">
    <source>
        <dbReference type="EMBL" id="NYI66248.1"/>
    </source>
</evidence>
<dbReference type="SMART" id="SM00382">
    <property type="entry name" value="AAA"/>
    <property type="match status" value="1"/>
</dbReference>
<dbReference type="AlphaFoldDB" id="A0A7Z0D130"/>
<evidence type="ECO:0000256" key="3">
    <source>
        <dbReference type="ARBA" id="ARBA00022741"/>
    </source>
</evidence>
<dbReference type="InterPro" id="IPR017871">
    <property type="entry name" value="ABC_transporter-like_CS"/>
</dbReference>
<keyword evidence="7" id="KW-1185">Reference proteome</keyword>
<evidence type="ECO:0000256" key="2">
    <source>
        <dbReference type="ARBA" id="ARBA00022448"/>
    </source>
</evidence>
<dbReference type="InterPro" id="IPR003593">
    <property type="entry name" value="AAA+_ATPase"/>
</dbReference>
<proteinExistence type="inferred from homology"/>
<evidence type="ECO:0000256" key="1">
    <source>
        <dbReference type="ARBA" id="ARBA00005417"/>
    </source>
</evidence>
<keyword evidence="4 6" id="KW-0067">ATP-binding</keyword>
<dbReference type="Gene3D" id="3.40.50.300">
    <property type="entry name" value="P-loop containing nucleotide triphosphate hydrolases"/>
    <property type="match status" value="1"/>
</dbReference>
<keyword evidence="2" id="KW-0813">Transport</keyword>
<dbReference type="GO" id="GO:0016887">
    <property type="term" value="F:ATP hydrolysis activity"/>
    <property type="evidence" value="ECO:0007669"/>
    <property type="project" value="InterPro"/>
</dbReference>
<dbReference type="Proteomes" id="UP000539111">
    <property type="component" value="Unassembled WGS sequence"/>
</dbReference>
<dbReference type="PROSITE" id="PS00211">
    <property type="entry name" value="ABC_TRANSPORTER_1"/>
    <property type="match status" value="1"/>
</dbReference>
<evidence type="ECO:0000256" key="4">
    <source>
        <dbReference type="ARBA" id="ARBA00022840"/>
    </source>
</evidence>
<dbReference type="Pfam" id="PF00005">
    <property type="entry name" value="ABC_tran"/>
    <property type="match status" value="1"/>
</dbReference>
<dbReference type="PANTHER" id="PTHR43335">
    <property type="entry name" value="ABC TRANSPORTER, ATP-BINDING PROTEIN"/>
    <property type="match status" value="1"/>
</dbReference>
<dbReference type="InterPro" id="IPR003439">
    <property type="entry name" value="ABC_transporter-like_ATP-bd"/>
</dbReference>
<accession>A0A7Z0D130</accession>
<dbReference type="SUPFAM" id="SSF52540">
    <property type="entry name" value="P-loop containing nucleoside triphosphate hydrolases"/>
    <property type="match status" value="1"/>
</dbReference>
<organism evidence="6 7">
    <name type="scientific">Spelaeicoccus albus</name>
    <dbReference type="NCBI Taxonomy" id="1280376"/>
    <lineage>
        <taxon>Bacteria</taxon>
        <taxon>Bacillati</taxon>
        <taxon>Actinomycetota</taxon>
        <taxon>Actinomycetes</taxon>
        <taxon>Micrococcales</taxon>
        <taxon>Brevibacteriaceae</taxon>
        <taxon>Spelaeicoccus</taxon>
    </lineage>
</organism>
<dbReference type="RefSeq" id="WP_179425455.1">
    <property type="nucleotide sequence ID" value="NZ_JACBZP010000001.1"/>
</dbReference>
<dbReference type="PANTHER" id="PTHR43335:SF4">
    <property type="entry name" value="ABC TRANSPORTER, ATP-BINDING PROTEIN"/>
    <property type="match status" value="1"/>
</dbReference>
<keyword evidence="3" id="KW-0547">Nucleotide-binding</keyword>
<comment type="caution">
    <text evidence="6">The sequence shown here is derived from an EMBL/GenBank/DDBJ whole genome shotgun (WGS) entry which is preliminary data.</text>
</comment>
<dbReference type="PROSITE" id="PS50893">
    <property type="entry name" value="ABC_TRANSPORTER_2"/>
    <property type="match status" value="1"/>
</dbReference>
<feature type="domain" description="ABC transporter" evidence="5">
    <location>
        <begin position="5"/>
        <end position="230"/>
    </location>
</feature>
<dbReference type="GO" id="GO:0005524">
    <property type="term" value="F:ATP binding"/>
    <property type="evidence" value="ECO:0007669"/>
    <property type="project" value="UniProtKB-KW"/>
</dbReference>
<protein>
    <submittedName>
        <fullName evidence="6">ABC-2 type transport system ATP-binding protein</fullName>
    </submittedName>
</protein>
<evidence type="ECO:0000259" key="5">
    <source>
        <dbReference type="PROSITE" id="PS50893"/>
    </source>
</evidence>
<comment type="similarity">
    <text evidence="1">Belongs to the ABC transporter superfamily.</text>
</comment>
<sequence length="244" mass="25994">MQPRIEIQDLTKTYSSRRVLDSISLSVPPGHITAFLGPNGSGKTTTLRALLGLARPTSGIALICGSRYVDLPNPTRTVGVLLDNAGLHPGRTARHHLVIAALAAHLPPARVDEVLELVGLDRDADRTIKQFSLGMKQRLGLATALLGDPDILILDEPTSGLDPAGARWLRTTLREFAASGKSVLITSHVLAEVEQIADDLVLIGRGRIVASGPLAELVHEESLEDFYLNVMGDDSVPVTSGLKG</sequence>
<name>A0A7Z0D130_9MICO</name>